<dbReference type="InterPro" id="IPR052357">
    <property type="entry name" value="Orn_Lys_Arg_decarboxylase-I"/>
</dbReference>
<evidence type="ECO:0000256" key="1">
    <source>
        <dbReference type="ARBA" id="ARBA00001933"/>
    </source>
</evidence>
<comment type="cofactor">
    <cofactor evidence="1">
        <name>pyridoxal 5'-phosphate</name>
        <dbReference type="ChEBI" id="CHEBI:597326"/>
    </cofactor>
</comment>
<dbReference type="PANTHER" id="PTHR43277:SF4">
    <property type="entry name" value="ARGININE DECARBOXYLASE"/>
    <property type="match status" value="1"/>
</dbReference>
<sequence length="455" mass="50517">MPSDFPIIRALERYRHANRQRWHTPGHKGTAPSHGHFLDWVYDITEVGEFSNPLEGPVSASRQLMAETYGALKTWYSVQGATLPVMAAILAANPWRHRIWVDRNAHQAVLHALILGDYTPQWIDPPLLQAGILLPIDDRPMPTDRPGGLVLTRPTYDGLAGPIDQWIASAHRAGQTVVIDEAHGSHWTGDVFPRPAGRLGADLVAQGSHKSEATLTQTGLLHRYSNRIDDDAVDRAWALLATTSPSYLLLAALDRLQGERHQPAYFERWQSFGRTMFSVWEGLAEKGFLVLQKWAHEHGYQVDPARLTLIGPGPIWARHLERVGVVEKVTPGSVTFFLTPATPLEPLVEAIRQLPPTDHPERGLTSISYPRLDGALSPREAWSARHRWVPADEAIGRILAGPLIPYPPGIPLGWPGEVVSPEVLEWLADWRQATGAAIQGLKEQGGRPWIRVVEA</sequence>
<dbReference type="InterPro" id="IPR015421">
    <property type="entry name" value="PyrdxlP-dep_Trfase_major"/>
</dbReference>
<dbReference type="KEGG" id="sap:Sulac_0149"/>
<dbReference type="InterPro" id="IPR015424">
    <property type="entry name" value="PyrdxlP-dep_Trfase"/>
</dbReference>
<keyword evidence="3" id="KW-0210">Decarboxylase</keyword>
<dbReference type="Pfam" id="PF03711">
    <property type="entry name" value="OKR_DC_1_C"/>
    <property type="match status" value="1"/>
</dbReference>
<dbReference type="InterPro" id="IPR008286">
    <property type="entry name" value="Prn/Lys/Arg_de-COase_C"/>
</dbReference>
<dbReference type="EC" id="4.1.1.19" evidence="8"/>
<evidence type="ECO:0000256" key="2">
    <source>
        <dbReference type="ARBA" id="ARBA00010671"/>
    </source>
</evidence>
<keyword evidence="4" id="KW-0663">Pyridoxal phosphate</keyword>
<dbReference type="Pfam" id="PF01276">
    <property type="entry name" value="OKR_DC_1"/>
    <property type="match status" value="1"/>
</dbReference>
<dbReference type="STRING" id="679936.Sulac_0149"/>
<dbReference type="InterPro" id="IPR000310">
    <property type="entry name" value="Orn/Lys/Arg_deCO2ase_major_dom"/>
</dbReference>
<accession>G8TW79</accession>
<evidence type="ECO:0000259" key="6">
    <source>
        <dbReference type="Pfam" id="PF01276"/>
    </source>
</evidence>
<dbReference type="SUPFAM" id="SSF53383">
    <property type="entry name" value="PLP-dependent transferases"/>
    <property type="match status" value="1"/>
</dbReference>
<dbReference type="PANTHER" id="PTHR43277">
    <property type="entry name" value="ARGININE DECARBOXYLASE"/>
    <property type="match status" value="1"/>
</dbReference>
<dbReference type="HOGENOM" id="CLU_025925_2_0_9"/>
<dbReference type="GO" id="GO:0008792">
    <property type="term" value="F:arginine decarboxylase activity"/>
    <property type="evidence" value="ECO:0007669"/>
    <property type="project" value="UniProtKB-EC"/>
</dbReference>
<dbReference type="SUPFAM" id="SSF55904">
    <property type="entry name" value="Ornithine decarboxylase C-terminal domain"/>
    <property type="match status" value="1"/>
</dbReference>
<reference evidence="9" key="1">
    <citation type="submission" date="2011-12" db="EMBL/GenBank/DDBJ databases">
        <title>The complete genome of chromosome of Sulfobacillus acidophilus DSM 10332.</title>
        <authorList>
            <person name="Lucas S."/>
            <person name="Han J."/>
            <person name="Lapidus A."/>
            <person name="Bruce D."/>
            <person name="Goodwin L."/>
            <person name="Pitluck S."/>
            <person name="Peters L."/>
            <person name="Kyrpides N."/>
            <person name="Mavromatis K."/>
            <person name="Ivanova N."/>
            <person name="Mikhailova N."/>
            <person name="Chertkov O."/>
            <person name="Saunders E."/>
            <person name="Detter J.C."/>
            <person name="Tapia R."/>
            <person name="Han C."/>
            <person name="Land M."/>
            <person name="Hauser L."/>
            <person name="Markowitz V."/>
            <person name="Cheng J.-F."/>
            <person name="Hugenholtz P."/>
            <person name="Woyke T."/>
            <person name="Wu D."/>
            <person name="Pukall R."/>
            <person name="Gehrich-Schroeter G."/>
            <person name="Schneider S."/>
            <person name="Klenk H.-P."/>
            <person name="Eisen J.A."/>
        </authorList>
    </citation>
    <scope>NUCLEOTIDE SEQUENCE [LARGE SCALE GENOMIC DNA]</scope>
    <source>
        <strain evidence="9">ATCC 700253 / DSM 10332 / NAL</strain>
    </source>
</reference>
<evidence type="ECO:0000313" key="9">
    <source>
        <dbReference type="Proteomes" id="UP000005439"/>
    </source>
</evidence>
<evidence type="ECO:0000313" key="8">
    <source>
        <dbReference type="EMBL" id="AEW03722.1"/>
    </source>
</evidence>
<comment type="similarity">
    <text evidence="2">Belongs to the Orn/Lys/Arg decarboxylase class-I family.</text>
</comment>
<keyword evidence="9" id="KW-1185">Reference proteome</keyword>
<feature type="domain" description="Orn/Lys/Arg decarboxylases family 1 pyridoxal-P attachment site" evidence="6">
    <location>
        <begin position="6"/>
        <end position="254"/>
    </location>
</feature>
<keyword evidence="5 8" id="KW-0456">Lyase</keyword>
<dbReference type="InterPro" id="IPR036633">
    <property type="entry name" value="Prn/Lys/Arg_de-COase_C_sf"/>
</dbReference>
<gene>
    <name evidence="8" type="ordered locus">Sulac_0149</name>
</gene>
<evidence type="ECO:0000256" key="4">
    <source>
        <dbReference type="ARBA" id="ARBA00022898"/>
    </source>
</evidence>
<dbReference type="Gene3D" id="3.40.640.10">
    <property type="entry name" value="Type I PLP-dependent aspartate aminotransferase-like (Major domain)"/>
    <property type="match status" value="1"/>
</dbReference>
<organism evidence="8 9">
    <name type="scientific">Sulfobacillus acidophilus (strain ATCC 700253 / DSM 10332 / NAL)</name>
    <dbReference type="NCBI Taxonomy" id="679936"/>
    <lineage>
        <taxon>Bacteria</taxon>
        <taxon>Bacillati</taxon>
        <taxon>Bacillota</taxon>
        <taxon>Clostridia</taxon>
        <taxon>Eubacteriales</taxon>
        <taxon>Clostridiales Family XVII. Incertae Sedis</taxon>
        <taxon>Sulfobacillus</taxon>
    </lineage>
</organism>
<dbReference type="Gene3D" id="3.90.105.10">
    <property type="entry name" value="Molybdopterin biosynthesis moea protein, domain 2"/>
    <property type="match status" value="1"/>
</dbReference>
<dbReference type="AlphaFoldDB" id="G8TW79"/>
<reference evidence="8 9" key="2">
    <citation type="journal article" date="2012" name="Stand. Genomic Sci.">
        <title>Complete genome sequence of the moderately thermophilic mineral-sulfide-oxidizing firmicute Sulfobacillus acidophilus type strain (NAL(T)).</title>
        <authorList>
            <person name="Anderson I."/>
            <person name="Chertkov O."/>
            <person name="Chen A."/>
            <person name="Saunders E."/>
            <person name="Lapidus A."/>
            <person name="Nolan M."/>
            <person name="Lucas S."/>
            <person name="Hammon N."/>
            <person name="Deshpande S."/>
            <person name="Cheng J.F."/>
            <person name="Han C."/>
            <person name="Tapia R."/>
            <person name="Goodwin L.A."/>
            <person name="Pitluck S."/>
            <person name="Liolios K."/>
            <person name="Pagani I."/>
            <person name="Ivanova N."/>
            <person name="Mikhailova N."/>
            <person name="Pati A."/>
            <person name="Palaniappan K."/>
            <person name="Land M."/>
            <person name="Pan C."/>
            <person name="Rohde M."/>
            <person name="Pukall R."/>
            <person name="Goker M."/>
            <person name="Detter J.C."/>
            <person name="Woyke T."/>
            <person name="Bristow J."/>
            <person name="Eisen J.A."/>
            <person name="Markowitz V."/>
            <person name="Hugenholtz P."/>
            <person name="Kyrpides N.C."/>
            <person name="Klenk H.P."/>
            <person name="Mavromatis K."/>
        </authorList>
    </citation>
    <scope>NUCLEOTIDE SEQUENCE [LARGE SCALE GENOMIC DNA]</scope>
    <source>
        <strain evidence="9">ATCC 700253 / DSM 10332 / NAL</strain>
    </source>
</reference>
<proteinExistence type="inferred from homology"/>
<evidence type="ECO:0000256" key="3">
    <source>
        <dbReference type="ARBA" id="ARBA00022793"/>
    </source>
</evidence>
<evidence type="ECO:0000256" key="5">
    <source>
        <dbReference type="ARBA" id="ARBA00023239"/>
    </source>
</evidence>
<protein>
    <submittedName>
        <fullName evidence="8">Arginine decarboxylase</fullName>
        <ecNumber evidence="8">4.1.1.19</ecNumber>
    </submittedName>
</protein>
<evidence type="ECO:0000259" key="7">
    <source>
        <dbReference type="Pfam" id="PF03711"/>
    </source>
</evidence>
<name>G8TW79_SULAD</name>
<dbReference type="Proteomes" id="UP000005439">
    <property type="component" value="Chromosome"/>
</dbReference>
<dbReference type="PATRIC" id="fig|679936.5.peg.155"/>
<feature type="domain" description="Orn/Lys/Arg decarboxylase C-terminal" evidence="7">
    <location>
        <begin position="383"/>
        <end position="427"/>
    </location>
</feature>
<dbReference type="EMBL" id="CP003179">
    <property type="protein sequence ID" value="AEW03722.1"/>
    <property type="molecule type" value="Genomic_DNA"/>
</dbReference>